<dbReference type="PROSITE" id="PS50016">
    <property type="entry name" value="ZF_PHD_2"/>
    <property type="match status" value="1"/>
</dbReference>
<dbReference type="GO" id="GO:1990414">
    <property type="term" value="P:replication-born double-strand break repair via sister chromatid exchange"/>
    <property type="evidence" value="ECO:0000318"/>
    <property type="project" value="GO_Central"/>
</dbReference>
<dbReference type="InterPro" id="IPR011011">
    <property type="entry name" value="Znf_FYVE_PHD"/>
</dbReference>
<evidence type="ECO:0000256" key="4">
    <source>
        <dbReference type="ARBA" id="ARBA00022737"/>
    </source>
</evidence>
<evidence type="ECO:0000256" key="6">
    <source>
        <dbReference type="ARBA" id="ARBA00022833"/>
    </source>
</evidence>
<dbReference type="PANTHER" id="PTHR21704:SF18">
    <property type="entry name" value="NIPPED-B-LIKE PROTEIN"/>
    <property type="match status" value="1"/>
</dbReference>
<protein>
    <recommendedName>
        <fullName evidence="10">Sister chromatid cohesion protein</fullName>
    </recommendedName>
</protein>
<organism evidence="13 14">
    <name type="scientific">Zostera marina</name>
    <name type="common">Eelgrass</name>
    <dbReference type="NCBI Taxonomy" id="29655"/>
    <lineage>
        <taxon>Eukaryota</taxon>
        <taxon>Viridiplantae</taxon>
        <taxon>Streptophyta</taxon>
        <taxon>Embryophyta</taxon>
        <taxon>Tracheophyta</taxon>
        <taxon>Spermatophyta</taxon>
        <taxon>Magnoliopsida</taxon>
        <taxon>Liliopsida</taxon>
        <taxon>Zosteraceae</taxon>
        <taxon>Zostera</taxon>
    </lineage>
</organism>
<dbReference type="GO" id="GO:0061775">
    <property type="term" value="F:cohesin loader activity"/>
    <property type="evidence" value="ECO:0007669"/>
    <property type="project" value="InterPro"/>
</dbReference>
<dbReference type="GO" id="GO:0003682">
    <property type="term" value="F:chromatin binding"/>
    <property type="evidence" value="ECO:0000318"/>
    <property type="project" value="GO_Central"/>
</dbReference>
<gene>
    <name evidence="13" type="ORF">ZOSMA_159G00220</name>
</gene>
<dbReference type="GO" id="GO:0010468">
    <property type="term" value="P:regulation of gene expression"/>
    <property type="evidence" value="ECO:0007669"/>
    <property type="project" value="InterPro"/>
</dbReference>
<feature type="region of interest" description="Disordered" evidence="11">
    <location>
        <begin position="1666"/>
        <end position="1724"/>
    </location>
</feature>
<proteinExistence type="inferred from homology"/>
<dbReference type="GO" id="GO:0090694">
    <property type="term" value="C:Scc2-Scc4 cohesin loading complex"/>
    <property type="evidence" value="ECO:0000318"/>
    <property type="project" value="GO_Central"/>
</dbReference>
<dbReference type="InterPro" id="IPR033031">
    <property type="entry name" value="Scc2/Nipped-B"/>
</dbReference>
<dbReference type="SUPFAM" id="SSF48371">
    <property type="entry name" value="ARM repeat"/>
    <property type="match status" value="1"/>
</dbReference>
<evidence type="ECO:0000256" key="3">
    <source>
        <dbReference type="ARBA" id="ARBA00022723"/>
    </source>
</evidence>
<dbReference type="Proteomes" id="UP000036987">
    <property type="component" value="Unassembled WGS sequence"/>
</dbReference>
<comment type="similarity">
    <text evidence="2 10">Belongs to the SCC2/Nipped-B family.</text>
</comment>
<evidence type="ECO:0000256" key="11">
    <source>
        <dbReference type="SAM" id="MobiDB-lite"/>
    </source>
</evidence>
<dbReference type="Pfam" id="PF12830">
    <property type="entry name" value="Nipped-B_C"/>
    <property type="match status" value="1"/>
</dbReference>
<dbReference type="EMBL" id="LFYR01000619">
    <property type="protein sequence ID" value="KMZ72857.1"/>
    <property type="molecule type" value="Genomic_DNA"/>
</dbReference>
<dbReference type="FunFam" id="1.25.10.10:FF:000697">
    <property type="entry name" value="Sister chromatid cohesion protein"/>
    <property type="match status" value="1"/>
</dbReference>
<keyword evidence="8 10" id="KW-0131">Cell cycle</keyword>
<dbReference type="InterPro" id="IPR019787">
    <property type="entry name" value="Znf_PHD-finger"/>
</dbReference>
<sequence>MERSCRLTNTTYSDVSASLPLPSLPVSCGAADLNVRIADESSIAGADVVAHARSVAEFLDQCDVSYLDLKDAPDVGECLEDSSWLYNEVVKYNSKAFDLSSIGFAKEKNHHDPTSEKKCLDENIIVRQTQLIQGGDFKDQIERDTTRTISLKKSKTNKKKKDVNLSIDDVNHNQDVIGSFNNLVDDICGRVEVPDDDQEGEEQSSLTLSDIRRLTNEILSMRTRKVLQSVPVNVLSRLLSVLDHQILCGQGLSIDDNSDADVLIICALESIYAALAIMTHQDIPKQLYKEEIIERILDFTRRQIMDMMAACDPCYRAIHRSNKNDCRFDGTVDDDDDEEDFVSGGKKRKRNSKIKKSSGSGNRVSATVHNVIQKLCLILVFLKDLLRIVKLSDSCILQMAKMTFSTFLAENIELLQLKAIGLICGVYASYTQHRNFLVDETVQLIWKLPISKRALRRYHLPDEEQKQIQMVTALLIQLVQCSVDLPEVIKTKLYFNSFSDASLDASDSTKLQKSATDTCCQFWTCVVERFTTSKPQDVSESKMIIENLVVDLLTTLNLPEYPASASILEVLCVLLLENTGLKSKDTAARGATIDLLGTIAARLKCDHVSCNRNKFWITEEIFENKDANSHPIDKCCICLKEKRPTSSSIICSVCQRCFHAECVGVAVDDNLFRDWSCHVCVCKRQLIVLHSYCKPQIKKNIKNAMGTGDSVSISRLEIVQQILLSYLQESSSDDDIQLFTRWFYLCLWYKDDPLSQDRAIYYFSRLKSKTILRDFGAALFLPREWAKKICLALGQNNSFSRGFDNILSLLLASLRENSPMLRTKALHAVSNIVEADPEVLCDERVQCAVEGRFCDSAISVRQAALELVGRHIASHPDVGLKYFDKVAERIKDTGVSVRKRAIKIIRDMCMSNAGLSGFSDVTSAFIAIISRIGDEESSIQDLVCKTFFEFWFEETSSCHTQFASDGSSVPLEVAKKTEQIVDLFRKMPNRHFLIIVIKRNLALDFLPQAAKASGISVSSLASVRKRCQLMCSHLLERILQVEEANEDTDEVHALPYVLAVQAFCMVDPTLCAPATDPSQFVVTLQPYLKNKVDNRSVAHLHENIISVIDAVLPMLRKPPQLVLEELEQDLKHMVVRHSYLTVVHACIKCLCSLGKITGKSATLVEYLIRVFFKQLQGSTVDNKQQLGRSLFCLGLLVRYGDDLILSSDNENGYVSKSLQLVKKYLLAEDFGLKARSLQALGNILIARPEYMLEKDIRKILGASLSSGSDARLKMQALQNLLDYLFDVELQMDIESKNTANNHHRQDMGNKVSVAAGAGDTNTWGGIIQFYWDNILENCLDGSHHVRHSSLKIVEIVLRQGLVHPITCVPHLVALETDPQEAISKLAHHLLMNMNENRLGDGLQMSFRFFQSIVSTHDVTSGNVKGRSFGSAFACVRPGICRIYRIIRANRMSRNKFLHSIIRKFEPGCWKFSSLPFLMYCTEIIASLPFTSPDEPLYLVYAINRILQVRVGPIESNMKMWHSSFLQGNSAESYTGSGREYESAQHIFDHDGVVTLPVVSVSCSVSNENMQSFQSDCHDALALQLLLKLKRYLKIAYSLSDARCQAYSLKDHSKSEETLSKHNVPFNINDTSLTLPKSYEDMVVLFKELKQLLKEDTLDYITYTPSIKRKRPTPKSSKKRAKSIRGEDDDDDDENDNEWIGRARKLDFSGQNSGGRVTRQRYNTN</sequence>
<feature type="region of interest" description="Disordered" evidence="11">
    <location>
        <begin position="335"/>
        <end position="362"/>
    </location>
</feature>
<dbReference type="CDD" id="cd23958">
    <property type="entry name" value="SCC2"/>
    <property type="match status" value="1"/>
</dbReference>
<evidence type="ECO:0000313" key="13">
    <source>
        <dbReference type="EMBL" id="KMZ72857.1"/>
    </source>
</evidence>
<evidence type="ECO:0000313" key="14">
    <source>
        <dbReference type="Proteomes" id="UP000036987"/>
    </source>
</evidence>
<keyword evidence="5 9" id="KW-0863">Zinc-finger</keyword>
<feature type="compositionally biased region" description="Basic residues" evidence="11">
    <location>
        <begin position="1666"/>
        <end position="1682"/>
    </location>
</feature>
<evidence type="ECO:0000256" key="10">
    <source>
        <dbReference type="RuleBase" id="RU364107"/>
    </source>
</evidence>
<evidence type="ECO:0000256" key="2">
    <source>
        <dbReference type="ARBA" id="ARBA00009252"/>
    </source>
</evidence>
<comment type="subcellular location">
    <subcellularLocation>
        <location evidence="1 10">Nucleus</location>
    </subcellularLocation>
</comment>
<accession>A0A0K9PX80</accession>
<evidence type="ECO:0000256" key="9">
    <source>
        <dbReference type="PROSITE-ProRule" id="PRU00146"/>
    </source>
</evidence>
<evidence type="ECO:0000256" key="5">
    <source>
        <dbReference type="ARBA" id="ARBA00022771"/>
    </source>
</evidence>
<dbReference type="GO" id="GO:0071169">
    <property type="term" value="P:establishment of protein localization to chromatin"/>
    <property type="evidence" value="ECO:0000318"/>
    <property type="project" value="GO_Central"/>
</dbReference>
<dbReference type="SUPFAM" id="SSF57903">
    <property type="entry name" value="FYVE/PHD zinc finger"/>
    <property type="match status" value="1"/>
</dbReference>
<keyword evidence="7 10" id="KW-0539">Nucleus</keyword>
<reference evidence="14" key="1">
    <citation type="journal article" date="2016" name="Nature">
        <title>The genome of the seagrass Zostera marina reveals angiosperm adaptation to the sea.</title>
        <authorList>
            <person name="Olsen J.L."/>
            <person name="Rouze P."/>
            <person name="Verhelst B."/>
            <person name="Lin Y.-C."/>
            <person name="Bayer T."/>
            <person name="Collen J."/>
            <person name="Dattolo E."/>
            <person name="De Paoli E."/>
            <person name="Dittami S."/>
            <person name="Maumus F."/>
            <person name="Michel G."/>
            <person name="Kersting A."/>
            <person name="Lauritano C."/>
            <person name="Lohaus R."/>
            <person name="Toepel M."/>
            <person name="Tonon T."/>
            <person name="Vanneste K."/>
            <person name="Amirebrahimi M."/>
            <person name="Brakel J."/>
            <person name="Bostroem C."/>
            <person name="Chovatia M."/>
            <person name="Grimwood J."/>
            <person name="Jenkins J.W."/>
            <person name="Jueterbock A."/>
            <person name="Mraz A."/>
            <person name="Stam W.T."/>
            <person name="Tice H."/>
            <person name="Bornberg-Bauer E."/>
            <person name="Green P.J."/>
            <person name="Pearson G.A."/>
            <person name="Procaccini G."/>
            <person name="Duarte C.M."/>
            <person name="Schmutz J."/>
            <person name="Reusch T.B.H."/>
            <person name="Van de Peer Y."/>
        </authorList>
    </citation>
    <scope>NUCLEOTIDE SEQUENCE [LARGE SCALE GENOMIC DNA]</scope>
    <source>
        <strain evidence="14">cv. Finnish</strain>
    </source>
</reference>
<dbReference type="Gene3D" id="3.30.40.10">
    <property type="entry name" value="Zinc/RING finger domain, C3HC4 (zinc finger)"/>
    <property type="match status" value="1"/>
</dbReference>
<dbReference type="InterPro" id="IPR001965">
    <property type="entry name" value="Znf_PHD"/>
</dbReference>
<keyword evidence="3" id="KW-0479">Metal-binding</keyword>
<dbReference type="InterPro" id="IPR016024">
    <property type="entry name" value="ARM-type_fold"/>
</dbReference>
<dbReference type="PANTHER" id="PTHR21704">
    <property type="entry name" value="NIPPED-B-LIKE PROTEIN DELANGIN SCC2-RELATED"/>
    <property type="match status" value="1"/>
</dbReference>
<keyword evidence="14" id="KW-1185">Reference proteome</keyword>
<dbReference type="Pfam" id="PF12765">
    <property type="entry name" value="Cohesin_HEAT"/>
    <property type="match status" value="1"/>
</dbReference>
<dbReference type="InterPro" id="IPR024986">
    <property type="entry name" value="Nipped-B_C"/>
</dbReference>
<feature type="domain" description="PHD-type" evidence="12">
    <location>
        <begin position="632"/>
        <end position="683"/>
    </location>
</feature>
<dbReference type="InterPro" id="IPR019786">
    <property type="entry name" value="Zinc_finger_PHD-type_CS"/>
</dbReference>
<dbReference type="InterPro" id="IPR011989">
    <property type="entry name" value="ARM-like"/>
</dbReference>
<dbReference type="GO" id="GO:0034087">
    <property type="term" value="P:establishment of mitotic sister chromatid cohesion"/>
    <property type="evidence" value="ECO:0000318"/>
    <property type="project" value="GO_Central"/>
</dbReference>
<comment type="caution">
    <text evidence="13">The sequence shown here is derived from an EMBL/GenBank/DDBJ whole genome shotgun (WGS) entry which is preliminary data.</text>
</comment>
<dbReference type="GO" id="GO:0140588">
    <property type="term" value="P:chromatin looping"/>
    <property type="evidence" value="ECO:0007669"/>
    <property type="project" value="InterPro"/>
</dbReference>
<name>A0A0K9PX80_ZOSMR</name>
<dbReference type="InterPro" id="IPR026003">
    <property type="entry name" value="Cohesin_HEAT"/>
</dbReference>
<dbReference type="SMART" id="SM00249">
    <property type="entry name" value="PHD"/>
    <property type="match status" value="1"/>
</dbReference>
<keyword evidence="6" id="KW-0862">Zinc</keyword>
<dbReference type="OMA" id="GSTDWPA"/>
<evidence type="ECO:0000256" key="7">
    <source>
        <dbReference type="ARBA" id="ARBA00023242"/>
    </source>
</evidence>
<dbReference type="CDD" id="cd15489">
    <property type="entry name" value="PHD_SF"/>
    <property type="match status" value="1"/>
</dbReference>
<evidence type="ECO:0000259" key="12">
    <source>
        <dbReference type="PROSITE" id="PS50016"/>
    </source>
</evidence>
<dbReference type="Gene3D" id="1.25.10.10">
    <property type="entry name" value="Leucine-rich Repeat Variant"/>
    <property type="match status" value="1"/>
</dbReference>
<feature type="compositionally biased region" description="Acidic residues" evidence="11">
    <location>
        <begin position="1686"/>
        <end position="1696"/>
    </location>
</feature>
<evidence type="ECO:0000256" key="1">
    <source>
        <dbReference type="ARBA" id="ARBA00004123"/>
    </source>
</evidence>
<dbReference type="InterPro" id="IPR013083">
    <property type="entry name" value="Znf_RING/FYVE/PHD"/>
</dbReference>
<feature type="compositionally biased region" description="Basic residues" evidence="11">
    <location>
        <begin position="345"/>
        <end position="356"/>
    </location>
</feature>
<feature type="compositionally biased region" description="Polar residues" evidence="11">
    <location>
        <begin position="1708"/>
        <end position="1724"/>
    </location>
</feature>
<keyword evidence="4 10" id="KW-0677">Repeat</keyword>
<dbReference type="OrthoDB" id="418242at2759"/>
<dbReference type="GO" id="GO:0008270">
    <property type="term" value="F:zinc ion binding"/>
    <property type="evidence" value="ECO:0007669"/>
    <property type="project" value="UniProtKB-KW"/>
</dbReference>
<dbReference type="STRING" id="29655.A0A0K9PX80"/>
<dbReference type="PROSITE" id="PS01359">
    <property type="entry name" value="ZF_PHD_1"/>
    <property type="match status" value="1"/>
</dbReference>
<evidence type="ECO:0000256" key="8">
    <source>
        <dbReference type="ARBA" id="ARBA00023306"/>
    </source>
</evidence>